<gene>
    <name evidence="2" type="ORF">HDA32_002298</name>
</gene>
<accession>A0A852TTC7</accession>
<dbReference type="Pfam" id="PF00903">
    <property type="entry name" value="Glyoxalase"/>
    <property type="match status" value="1"/>
</dbReference>
<comment type="caution">
    <text evidence="2">The sequence shown here is derived from an EMBL/GenBank/DDBJ whole genome shotgun (WGS) entry which is preliminary data.</text>
</comment>
<dbReference type="AlphaFoldDB" id="A0A852TTC7"/>
<name>A0A852TTC7_9ACTN</name>
<dbReference type="RefSeq" id="WP_179643172.1">
    <property type="nucleotide sequence ID" value="NZ_BAAAYY010000009.1"/>
</dbReference>
<dbReference type="InterPro" id="IPR037523">
    <property type="entry name" value="VOC_core"/>
</dbReference>
<dbReference type="InterPro" id="IPR004360">
    <property type="entry name" value="Glyas_Fos-R_dOase_dom"/>
</dbReference>
<dbReference type="Pfam" id="PF22632">
    <property type="entry name" value="BphC_D1"/>
    <property type="match status" value="1"/>
</dbReference>
<sequence length="302" mass="33618">MIQALNYIGFSSPRYEEWLTFGPEVLGLQLADRGEDGTVRLRADDAAHRLSIHPGDEHALEYIGWGVHTEEDLAALTQRLTDHGTKVHEGTPEEIADRAVAGMVWFDDPFGIRHELSWGQVRLPGTFHPGRAMSGFITGEQGLGHGVLVVPDIEQADDFFSGVLGFRLSDRIIDPPLNARFYHCNGRHHSLAVAEMPGMAGFQHLMLETRSLDDVGIAYDLCEERGVPIVLTMGRHTNDLTTSFYLYSPAGFHIEYGTGGVTVDDDNWEPATYPKTKIWGHRGTRHRDELPFAILHPVNEGL</sequence>
<dbReference type="InterPro" id="IPR029068">
    <property type="entry name" value="Glyas_Bleomycin-R_OHBP_Dase"/>
</dbReference>
<dbReference type="PROSITE" id="PS51819">
    <property type="entry name" value="VOC"/>
    <property type="match status" value="2"/>
</dbReference>
<evidence type="ECO:0000259" key="1">
    <source>
        <dbReference type="PROSITE" id="PS51819"/>
    </source>
</evidence>
<dbReference type="EMBL" id="JACCCC010000001">
    <property type="protein sequence ID" value="NYE47178.1"/>
    <property type="molecule type" value="Genomic_DNA"/>
</dbReference>
<keyword evidence="2" id="KW-0223">Dioxygenase</keyword>
<feature type="domain" description="VOC" evidence="1">
    <location>
        <begin position="142"/>
        <end position="259"/>
    </location>
</feature>
<dbReference type="SUPFAM" id="SSF54593">
    <property type="entry name" value="Glyoxalase/Bleomycin resistance protein/Dihydroxybiphenyl dioxygenase"/>
    <property type="match status" value="1"/>
</dbReference>
<dbReference type="CDD" id="cd07252">
    <property type="entry name" value="BphC1-RGP6_N_like"/>
    <property type="match status" value="1"/>
</dbReference>
<protein>
    <submittedName>
        <fullName evidence="2">2,3-dihydroxybiphenyl 1,2-dioxygenase</fullName>
    </submittedName>
</protein>
<dbReference type="Proteomes" id="UP000589036">
    <property type="component" value="Unassembled WGS sequence"/>
</dbReference>
<keyword evidence="2" id="KW-0560">Oxidoreductase</keyword>
<feature type="domain" description="VOC" evidence="1">
    <location>
        <begin position="4"/>
        <end position="119"/>
    </location>
</feature>
<dbReference type="Gene3D" id="3.10.180.10">
    <property type="entry name" value="2,3-Dihydroxybiphenyl 1,2-Dioxygenase, domain 1"/>
    <property type="match status" value="2"/>
</dbReference>
<dbReference type="GO" id="GO:0051213">
    <property type="term" value="F:dioxygenase activity"/>
    <property type="evidence" value="ECO:0007669"/>
    <property type="project" value="UniProtKB-KW"/>
</dbReference>
<dbReference type="CDD" id="cd07237">
    <property type="entry name" value="BphC1-RGP6_C_like"/>
    <property type="match status" value="1"/>
</dbReference>
<reference evidence="2 3" key="1">
    <citation type="submission" date="2020-07" db="EMBL/GenBank/DDBJ databases">
        <title>Sequencing the genomes of 1000 actinobacteria strains.</title>
        <authorList>
            <person name="Klenk H.-P."/>
        </authorList>
    </citation>
    <scope>NUCLEOTIDE SEQUENCE [LARGE SCALE GENOMIC DNA]</scope>
    <source>
        <strain evidence="2 3">CXB654</strain>
    </source>
</reference>
<evidence type="ECO:0000313" key="2">
    <source>
        <dbReference type="EMBL" id="NYE47178.1"/>
    </source>
</evidence>
<proteinExistence type="predicted"/>
<organism evidence="2 3">
    <name type="scientific">Spinactinospora alkalitolerans</name>
    <dbReference type="NCBI Taxonomy" id="687207"/>
    <lineage>
        <taxon>Bacteria</taxon>
        <taxon>Bacillati</taxon>
        <taxon>Actinomycetota</taxon>
        <taxon>Actinomycetes</taxon>
        <taxon>Streptosporangiales</taxon>
        <taxon>Nocardiopsidaceae</taxon>
        <taxon>Spinactinospora</taxon>
    </lineage>
</organism>
<keyword evidence="3" id="KW-1185">Reference proteome</keyword>
<evidence type="ECO:0000313" key="3">
    <source>
        <dbReference type="Proteomes" id="UP000589036"/>
    </source>
</evidence>